<dbReference type="PANTHER" id="PTHR46455">
    <property type="entry name" value="SET AND MYND DOMAIN CONTAINING, ARTHROPOD-SPECIFIC, MEMBER 4, ISOFORM A"/>
    <property type="match status" value="1"/>
</dbReference>
<reference evidence="2" key="1">
    <citation type="submission" date="2025-08" db="UniProtKB">
        <authorList>
            <consortium name="RefSeq"/>
        </authorList>
    </citation>
    <scope>IDENTIFICATION</scope>
    <source>
        <tissue evidence="2">Whole organism</tissue>
    </source>
</reference>
<dbReference type="Gene3D" id="2.170.270.10">
    <property type="entry name" value="SET domain"/>
    <property type="match status" value="1"/>
</dbReference>
<name>A0A6J1SAK5_FRAOC</name>
<dbReference type="GeneID" id="113206297"/>
<dbReference type="RefSeq" id="XP_026278090.1">
    <property type="nucleotide sequence ID" value="XM_026422305.2"/>
</dbReference>
<dbReference type="OrthoDB" id="3174329at2759"/>
<dbReference type="KEGG" id="foc:113206297"/>
<evidence type="ECO:0000313" key="2">
    <source>
        <dbReference type="RefSeq" id="XP_026278090.1"/>
    </source>
</evidence>
<dbReference type="InterPro" id="IPR053010">
    <property type="entry name" value="SET_SmydA-8"/>
</dbReference>
<proteinExistence type="predicted"/>
<protein>
    <submittedName>
        <fullName evidence="2">Uncharacterized protein LOC113206297 isoform X1</fullName>
    </submittedName>
</protein>
<dbReference type="AlphaFoldDB" id="A0A6J1SAK5"/>
<dbReference type="Proteomes" id="UP000504606">
    <property type="component" value="Unplaced"/>
</dbReference>
<gene>
    <name evidence="2" type="primary">LOC113206297</name>
</gene>
<dbReference type="PANTHER" id="PTHR46455:SF5">
    <property type="entry name" value="SET AND MYND DOMAIN CONTAINING, ARTHROPOD-SPECIFIC, MEMBER 4, ISOFORM A"/>
    <property type="match status" value="1"/>
</dbReference>
<organism evidence="1 2">
    <name type="scientific">Frankliniella occidentalis</name>
    <name type="common">Western flower thrips</name>
    <name type="synonym">Euthrips occidentalis</name>
    <dbReference type="NCBI Taxonomy" id="133901"/>
    <lineage>
        <taxon>Eukaryota</taxon>
        <taxon>Metazoa</taxon>
        <taxon>Ecdysozoa</taxon>
        <taxon>Arthropoda</taxon>
        <taxon>Hexapoda</taxon>
        <taxon>Insecta</taxon>
        <taxon>Pterygota</taxon>
        <taxon>Neoptera</taxon>
        <taxon>Paraneoptera</taxon>
        <taxon>Thysanoptera</taxon>
        <taxon>Terebrantia</taxon>
        <taxon>Thripoidea</taxon>
        <taxon>Thripidae</taxon>
        <taxon>Frankliniella</taxon>
    </lineage>
</organism>
<keyword evidence="1" id="KW-1185">Reference proteome</keyword>
<dbReference type="InterPro" id="IPR046341">
    <property type="entry name" value="SET_dom_sf"/>
</dbReference>
<dbReference type="SUPFAM" id="SSF82199">
    <property type="entry name" value="SET domain"/>
    <property type="match status" value="1"/>
</dbReference>
<accession>A0A6J1SAK5</accession>
<sequence length="570" mass="64335">MASGVLPVDSLSGDQELDYRGLCAHCEKKAKQDCAKCGKYFCSKEHWKVHQKPCSKKYKKLLSESSKSKEYYKLLKESSKPTVMVASKNIPCGTEIFQSQAISVGPNGSQPVCLGCLRPIIYDVMSYLCEGCGWPLCGVDCENSELHQLECQAMQNGGYRFNAESLRNDWRTISVKSGAWIIVLRVLLSGKSEELLNFFKKEGVNDFEKTDQTLLLTVHLIRNELKLSQFKPEDIMQLGSIVKSNLWSIAMLQDGVHISVPRVGAGFHASDLIYAQHSCNPNVEYIYHMQNPADLILCASTDIKAGQILSAYRENSIPCITSTYSRQLFRNMRGKGPCKCQRCFDPSEMGLYLSSLLCNNCKGMVVPMDTANILQTDWICKACKLVMKGEEFFNITVGLFNKLAIAVASDKKDKITNIEQFIQNHSGPSGVLHGNHEMILQAKRCYCVAIQDLVIKKDRFLKLDSRELSNFSQYVRDFQKFHYCLNQKVIYETFALNLIFLKNALFQLSHGKITKEQAIAQMNGAKKWNGFYGYNYDITSSNATVCICSRQIMGSASTEYVLLYNRLLNF</sequence>
<evidence type="ECO:0000313" key="1">
    <source>
        <dbReference type="Proteomes" id="UP000504606"/>
    </source>
</evidence>